<dbReference type="GO" id="GO:0000976">
    <property type="term" value="F:transcription cis-regulatory region binding"/>
    <property type="evidence" value="ECO:0007669"/>
    <property type="project" value="TreeGrafter"/>
</dbReference>
<dbReference type="SMART" id="SM00342">
    <property type="entry name" value="HTH_ARAC"/>
    <property type="match status" value="1"/>
</dbReference>
<feature type="region of interest" description="Disordered" evidence="4">
    <location>
        <begin position="341"/>
        <end position="387"/>
    </location>
</feature>
<feature type="domain" description="HTH araC/xylS-type" evidence="5">
    <location>
        <begin position="242"/>
        <end position="339"/>
    </location>
</feature>
<dbReference type="InterPro" id="IPR009057">
    <property type="entry name" value="Homeodomain-like_sf"/>
</dbReference>
<evidence type="ECO:0000256" key="2">
    <source>
        <dbReference type="ARBA" id="ARBA00023125"/>
    </source>
</evidence>
<gene>
    <name evidence="6" type="ORF">OG579_12820</name>
</gene>
<dbReference type="InterPro" id="IPR018060">
    <property type="entry name" value="HTH_AraC"/>
</dbReference>
<proteinExistence type="predicted"/>
<dbReference type="EMBL" id="CP108021">
    <property type="protein sequence ID" value="WUM18623.1"/>
    <property type="molecule type" value="Genomic_DNA"/>
</dbReference>
<dbReference type="InterPro" id="IPR032687">
    <property type="entry name" value="AraC-type_N"/>
</dbReference>
<dbReference type="PANTHER" id="PTHR47894">
    <property type="entry name" value="HTH-TYPE TRANSCRIPTIONAL REGULATOR GADX"/>
    <property type="match status" value="1"/>
</dbReference>
<organism evidence="6 7">
    <name type="scientific">Williamsia herbipolensis</name>
    <dbReference type="NCBI Taxonomy" id="1603258"/>
    <lineage>
        <taxon>Bacteria</taxon>
        <taxon>Bacillati</taxon>
        <taxon>Actinomycetota</taxon>
        <taxon>Actinomycetes</taxon>
        <taxon>Mycobacteriales</taxon>
        <taxon>Nocardiaceae</taxon>
        <taxon>Williamsia</taxon>
    </lineage>
</organism>
<evidence type="ECO:0000256" key="4">
    <source>
        <dbReference type="SAM" id="MobiDB-lite"/>
    </source>
</evidence>
<evidence type="ECO:0000256" key="1">
    <source>
        <dbReference type="ARBA" id="ARBA00023015"/>
    </source>
</evidence>
<name>A0AAU4JXT0_9NOCA</name>
<evidence type="ECO:0000259" key="5">
    <source>
        <dbReference type="PROSITE" id="PS01124"/>
    </source>
</evidence>
<accession>A0AAU4JXT0</accession>
<dbReference type="AlphaFoldDB" id="A0AAU4JXT0"/>
<dbReference type="InterPro" id="IPR020449">
    <property type="entry name" value="Tscrpt_reg_AraC-type_HTH"/>
</dbReference>
<dbReference type="Proteomes" id="UP001432128">
    <property type="component" value="Chromosome"/>
</dbReference>
<evidence type="ECO:0000313" key="7">
    <source>
        <dbReference type="Proteomes" id="UP001432128"/>
    </source>
</evidence>
<evidence type="ECO:0000313" key="6">
    <source>
        <dbReference type="EMBL" id="WUM18623.1"/>
    </source>
</evidence>
<dbReference type="GO" id="GO:0003700">
    <property type="term" value="F:DNA-binding transcription factor activity"/>
    <property type="evidence" value="ECO:0007669"/>
    <property type="project" value="InterPro"/>
</dbReference>
<reference evidence="6 7" key="1">
    <citation type="submission" date="2022-10" db="EMBL/GenBank/DDBJ databases">
        <title>The complete genomes of actinobacterial strains from the NBC collection.</title>
        <authorList>
            <person name="Joergensen T.S."/>
            <person name="Alvarez Arevalo M."/>
            <person name="Sterndorff E.B."/>
            <person name="Faurdal D."/>
            <person name="Vuksanovic O."/>
            <person name="Mourched A.-S."/>
            <person name="Charusanti P."/>
            <person name="Shaw S."/>
            <person name="Blin K."/>
            <person name="Weber T."/>
        </authorList>
    </citation>
    <scope>NUCLEOTIDE SEQUENCE [LARGE SCALE GENOMIC DNA]</scope>
    <source>
        <strain evidence="6 7">NBC_00319</strain>
    </source>
</reference>
<dbReference type="PANTHER" id="PTHR47894:SF1">
    <property type="entry name" value="HTH-TYPE TRANSCRIPTIONAL REGULATOR VQSM"/>
    <property type="match status" value="1"/>
</dbReference>
<keyword evidence="7" id="KW-1185">Reference proteome</keyword>
<keyword evidence="3" id="KW-0804">Transcription</keyword>
<feature type="compositionally biased region" description="Polar residues" evidence="4">
    <location>
        <begin position="370"/>
        <end position="387"/>
    </location>
</feature>
<dbReference type="PRINTS" id="PR00032">
    <property type="entry name" value="HTHARAC"/>
</dbReference>
<dbReference type="RefSeq" id="WP_328856234.1">
    <property type="nucleotide sequence ID" value="NZ_CP108021.1"/>
</dbReference>
<dbReference type="Gene3D" id="1.10.10.60">
    <property type="entry name" value="Homeodomain-like"/>
    <property type="match status" value="1"/>
</dbReference>
<dbReference type="KEGG" id="whr:OG579_12820"/>
<keyword evidence="1" id="KW-0805">Transcription regulation</keyword>
<evidence type="ECO:0000256" key="3">
    <source>
        <dbReference type="ARBA" id="ARBA00023163"/>
    </source>
</evidence>
<dbReference type="Pfam" id="PF12833">
    <property type="entry name" value="HTH_18"/>
    <property type="match status" value="1"/>
</dbReference>
<sequence length="387" mass="42123">MTRPADDATWTVLRSAPGSRLLLDFAAEHGIGEQEMLAAAGIDGDDVVGAITAQQELSMLGTLADRLGAVEGLGALLGQRYHLTTYGLWGFAMISSATLREAIAVGLRLVNLTFAFCHIRLRDADGRAALVLTVEHGVPDRVHRIVCDRDIAAIRVIAHEIMGRELLAEEVTSTFPEPSDTSAYESALGVTPRFDAAENAIWFSAELLDTPLPQANALVAAEIDEQCRALLQERRVRVGTAARVRDLVSGAPSEPLTLSRAAHELHTSERHLRRQLAHEGTTLRRIVNEVREDMADELLCVTGLSVAETARRLGYAEVSSFSQAFRRWKGMSPRAYRHLQAGCGGGGRGAGSGQRSLTWPSSTDHERSQRTVSSMRRSWVTSNRVPS</sequence>
<dbReference type="SUPFAM" id="SSF46689">
    <property type="entry name" value="Homeodomain-like"/>
    <property type="match status" value="1"/>
</dbReference>
<dbReference type="PROSITE" id="PS01124">
    <property type="entry name" value="HTH_ARAC_FAMILY_2"/>
    <property type="match status" value="1"/>
</dbReference>
<protein>
    <submittedName>
        <fullName evidence="6">AraC family transcriptional regulator</fullName>
    </submittedName>
</protein>
<keyword evidence="2" id="KW-0238">DNA-binding</keyword>
<feature type="compositionally biased region" description="Gly residues" evidence="4">
    <location>
        <begin position="342"/>
        <end position="352"/>
    </location>
</feature>
<dbReference type="Pfam" id="PF12625">
    <property type="entry name" value="Arabinose_bd"/>
    <property type="match status" value="1"/>
</dbReference>
<dbReference type="GO" id="GO:0005829">
    <property type="term" value="C:cytosol"/>
    <property type="evidence" value="ECO:0007669"/>
    <property type="project" value="TreeGrafter"/>
</dbReference>